<feature type="compositionally biased region" description="Basic and acidic residues" evidence="1">
    <location>
        <begin position="162"/>
        <end position="173"/>
    </location>
</feature>
<feature type="compositionally biased region" description="Basic and acidic residues" evidence="1">
    <location>
        <begin position="262"/>
        <end position="286"/>
    </location>
</feature>
<gene>
    <name evidence="2" type="ORF">QBC33DRAFT_339343</name>
</gene>
<reference evidence="2" key="1">
    <citation type="submission" date="2023-06" db="EMBL/GenBank/DDBJ databases">
        <title>Genome-scale phylogeny and comparative genomics of the fungal order Sordariales.</title>
        <authorList>
            <consortium name="Lawrence Berkeley National Laboratory"/>
            <person name="Hensen N."/>
            <person name="Bonometti L."/>
            <person name="Westerberg I."/>
            <person name="Brannstrom I.O."/>
            <person name="Guillou S."/>
            <person name="Cros-Aarteil S."/>
            <person name="Calhoun S."/>
            <person name="Haridas S."/>
            <person name="Kuo A."/>
            <person name="Mondo S."/>
            <person name="Pangilinan J."/>
            <person name="Riley R."/>
            <person name="Labutti K."/>
            <person name="Andreopoulos B."/>
            <person name="Lipzen A."/>
            <person name="Chen C."/>
            <person name="Yanf M."/>
            <person name="Daum C."/>
            <person name="Ng V."/>
            <person name="Clum A."/>
            <person name="Steindorff A."/>
            <person name="Ohm R."/>
            <person name="Martin F."/>
            <person name="Silar P."/>
            <person name="Natvig D."/>
            <person name="Lalanne C."/>
            <person name="Gautier V."/>
            <person name="Ament-Velasquez S.L."/>
            <person name="Kruys A."/>
            <person name="Hutchinson M.I."/>
            <person name="Powell A.J."/>
            <person name="Barry K."/>
            <person name="Miller A.N."/>
            <person name="Grigoriev I.V."/>
            <person name="Debuchy R."/>
            <person name="Gladieux P."/>
            <person name="Thoren M.H."/>
            <person name="Johannesson H."/>
        </authorList>
    </citation>
    <scope>NUCLEOTIDE SEQUENCE</scope>
    <source>
        <strain evidence="2">8032-3</strain>
    </source>
</reference>
<evidence type="ECO:0000313" key="3">
    <source>
        <dbReference type="Proteomes" id="UP001244011"/>
    </source>
</evidence>
<evidence type="ECO:0000256" key="1">
    <source>
        <dbReference type="SAM" id="MobiDB-lite"/>
    </source>
</evidence>
<dbReference type="EMBL" id="MU839003">
    <property type="protein sequence ID" value="KAK1769052.1"/>
    <property type="molecule type" value="Genomic_DNA"/>
</dbReference>
<dbReference type="AlphaFoldDB" id="A0AAJ0C3X4"/>
<dbReference type="RefSeq" id="XP_060285265.1">
    <property type="nucleotide sequence ID" value="XM_060423739.1"/>
</dbReference>
<organism evidence="2 3">
    <name type="scientific">Phialemonium atrogriseum</name>
    <dbReference type="NCBI Taxonomy" id="1093897"/>
    <lineage>
        <taxon>Eukaryota</taxon>
        <taxon>Fungi</taxon>
        <taxon>Dikarya</taxon>
        <taxon>Ascomycota</taxon>
        <taxon>Pezizomycotina</taxon>
        <taxon>Sordariomycetes</taxon>
        <taxon>Sordariomycetidae</taxon>
        <taxon>Cephalothecales</taxon>
        <taxon>Cephalothecaceae</taxon>
        <taxon>Phialemonium</taxon>
    </lineage>
</organism>
<protein>
    <submittedName>
        <fullName evidence="2">Glycine-rich cell wall structural protein 1 protein</fullName>
    </submittedName>
</protein>
<feature type="compositionally biased region" description="Polar residues" evidence="1">
    <location>
        <begin position="105"/>
        <end position="124"/>
    </location>
</feature>
<feature type="compositionally biased region" description="Basic residues" evidence="1">
    <location>
        <begin position="287"/>
        <end position="296"/>
    </location>
</feature>
<feature type="compositionally biased region" description="Low complexity" evidence="1">
    <location>
        <begin position="60"/>
        <end position="69"/>
    </location>
</feature>
<name>A0AAJ0C3X4_9PEZI</name>
<feature type="compositionally biased region" description="Acidic residues" evidence="1">
    <location>
        <begin position="140"/>
        <end position="150"/>
    </location>
</feature>
<comment type="caution">
    <text evidence="2">The sequence shown here is derived from an EMBL/GenBank/DDBJ whole genome shotgun (WGS) entry which is preliminary data.</text>
</comment>
<evidence type="ECO:0000313" key="2">
    <source>
        <dbReference type="EMBL" id="KAK1769052.1"/>
    </source>
</evidence>
<dbReference type="Proteomes" id="UP001244011">
    <property type="component" value="Unassembled WGS sequence"/>
</dbReference>
<sequence>METISNMANTAAKAVWGTSASHEEPISGKSGDVSKGEPYDAGNIEPGDSTGVRATDRTPTNTNTASANSGGTGISSDTYIGAPTSDTTTSGSGGNPPPPNQTQDSSTGRGDSSRTQGDVSSPSDPLQPGATAARQRSDVDDSGDGPDVDDNPAKLDGPGPRPIEEVARERGGDAGRAGGNAGGGALGGGEAKDEGAGGEDGPQKESHGEGTGEKYVKSTGLRADGGDFDAANPGAGKEAERLLDQKGVHRDPGPKTAGSDAGDSKDTHAKDAHSGGKDRKLGEKLKTKLHMGHASS</sequence>
<feature type="region of interest" description="Disordered" evidence="1">
    <location>
        <begin position="15"/>
        <end position="296"/>
    </location>
</feature>
<feature type="compositionally biased region" description="Basic and acidic residues" evidence="1">
    <location>
        <begin position="190"/>
        <end position="216"/>
    </location>
</feature>
<dbReference type="GeneID" id="85306926"/>
<proteinExistence type="predicted"/>
<accession>A0AAJ0C3X4</accession>
<feature type="compositionally biased region" description="Gly residues" evidence="1">
    <location>
        <begin position="174"/>
        <end position="189"/>
    </location>
</feature>
<feature type="compositionally biased region" description="Basic and acidic residues" evidence="1">
    <location>
        <begin position="21"/>
        <end position="38"/>
    </location>
</feature>
<feature type="compositionally biased region" description="Basic and acidic residues" evidence="1">
    <location>
        <begin position="237"/>
        <end position="253"/>
    </location>
</feature>
<keyword evidence="3" id="KW-1185">Reference proteome</keyword>